<evidence type="ECO:0000313" key="2">
    <source>
        <dbReference type="Proteomes" id="UP001429601"/>
    </source>
</evidence>
<gene>
    <name evidence="1" type="ORF">HBF26_11335</name>
</gene>
<dbReference type="Gene3D" id="3.40.390.10">
    <property type="entry name" value="Collagenase (Catalytic Domain)"/>
    <property type="match status" value="1"/>
</dbReference>
<accession>A0ABX0Q6S2</accession>
<dbReference type="EMBL" id="JAAQQR010000004">
    <property type="protein sequence ID" value="NID05481.1"/>
    <property type="molecule type" value="Genomic_DNA"/>
</dbReference>
<protein>
    <recommendedName>
        <fullName evidence="3">Reprolysin-like metallo-peptidase family M12B</fullName>
    </recommendedName>
</protein>
<evidence type="ECO:0008006" key="3">
    <source>
        <dbReference type="Google" id="ProtNLM"/>
    </source>
</evidence>
<reference evidence="1 2" key="1">
    <citation type="journal article" date="2011" name="Curr. Microbiol.">
        <title>Luteibacter jiangsuensis sp. nov.: a methamidophos-degrading bacterium isolated from a methamidophos-manufacturing factory.</title>
        <authorList>
            <person name="Wang L."/>
            <person name="Wang G.L."/>
            <person name="Li S.P."/>
            <person name="Jiang J.D."/>
        </authorList>
    </citation>
    <scope>NUCLEOTIDE SEQUENCE [LARGE SCALE GENOMIC DNA]</scope>
    <source>
        <strain evidence="1 2">CGMCC 1.10133</strain>
    </source>
</reference>
<proteinExistence type="predicted"/>
<name>A0ABX0Q6S2_9GAMM</name>
<sequence>MNTLHRTMLLAWSIFTCASATALDRRLEIFDARAGGPLPTRFVLPDPNGEEHSVALIRRFRSDIRLNGKPAAMFKAEIDGRPGAIVRHGEALDITLDEETPATPPGSGPIDYETAPTEALPPFTARRSMVPKAPDADPEAGMTVWLFLHREAHEYDRAKVLSWYANWWLDDMETAVMPDVPVRIWVVENAPGITDLDYHAGMANMRLWDVRRRGKEFATASGEAVTSLHKFVLLVGDPAENWGHNAVGIAAQNIGAAMISNQGPRLVLAHEMGHLLGARHEDSEYRFLCDTNMVPDVTSLKLPCKVYTKANDANIREYVRAAARR</sequence>
<organism evidence="1 2">
    <name type="scientific">Luteibacter jiangsuensis</name>
    <dbReference type="NCBI Taxonomy" id="637577"/>
    <lineage>
        <taxon>Bacteria</taxon>
        <taxon>Pseudomonadati</taxon>
        <taxon>Pseudomonadota</taxon>
        <taxon>Gammaproteobacteria</taxon>
        <taxon>Lysobacterales</taxon>
        <taxon>Rhodanobacteraceae</taxon>
        <taxon>Luteibacter</taxon>
    </lineage>
</organism>
<evidence type="ECO:0000313" key="1">
    <source>
        <dbReference type="EMBL" id="NID05481.1"/>
    </source>
</evidence>
<dbReference type="SUPFAM" id="SSF55486">
    <property type="entry name" value="Metalloproteases ('zincins'), catalytic domain"/>
    <property type="match status" value="1"/>
</dbReference>
<dbReference type="RefSeq" id="WP_167126118.1">
    <property type="nucleotide sequence ID" value="NZ_JAAQQR010000004.1"/>
</dbReference>
<keyword evidence="2" id="KW-1185">Reference proteome</keyword>
<dbReference type="InterPro" id="IPR024079">
    <property type="entry name" value="MetalloPept_cat_dom_sf"/>
</dbReference>
<comment type="caution">
    <text evidence="1">The sequence shown here is derived from an EMBL/GenBank/DDBJ whole genome shotgun (WGS) entry which is preliminary data.</text>
</comment>
<dbReference type="Proteomes" id="UP001429601">
    <property type="component" value="Unassembled WGS sequence"/>
</dbReference>